<reference evidence="3" key="1">
    <citation type="submission" date="2020-12" db="EMBL/GenBank/DDBJ databases">
        <title>Marinomonas arctica sp. nov., a psychrotolerant bacterium isolated from the Arctic.</title>
        <authorList>
            <person name="Zhang Y."/>
        </authorList>
    </citation>
    <scope>NUCLEOTIDE SEQUENCE</scope>
    <source>
        <strain evidence="3">C1424</strain>
    </source>
</reference>
<dbReference type="RefSeq" id="WP_199470268.1">
    <property type="nucleotide sequence ID" value="NZ_JAEMNX010000034.1"/>
</dbReference>
<dbReference type="InterPro" id="IPR001387">
    <property type="entry name" value="Cro/C1-type_HTH"/>
</dbReference>
<evidence type="ECO:0000313" key="4">
    <source>
        <dbReference type="Proteomes" id="UP000628710"/>
    </source>
</evidence>
<dbReference type="Pfam" id="PF01381">
    <property type="entry name" value="HTH_3"/>
    <property type="match status" value="1"/>
</dbReference>
<keyword evidence="1" id="KW-0238">DNA-binding</keyword>
<name>A0A934N4A6_9GAMM</name>
<evidence type="ECO:0000313" key="3">
    <source>
        <dbReference type="EMBL" id="MBJ7539873.1"/>
    </source>
</evidence>
<dbReference type="Gene3D" id="1.10.260.40">
    <property type="entry name" value="lambda repressor-like DNA-binding domains"/>
    <property type="match status" value="1"/>
</dbReference>
<dbReference type="EMBL" id="JAEMNX010000034">
    <property type="protein sequence ID" value="MBJ7539873.1"/>
    <property type="molecule type" value="Genomic_DNA"/>
</dbReference>
<dbReference type="SUPFAM" id="SSF47413">
    <property type="entry name" value="lambda repressor-like DNA-binding domains"/>
    <property type="match status" value="1"/>
</dbReference>
<dbReference type="PROSITE" id="PS50943">
    <property type="entry name" value="HTH_CROC1"/>
    <property type="match status" value="1"/>
</dbReference>
<accession>A0A934N4A6</accession>
<gene>
    <name evidence="3" type="ORF">I8J31_19555</name>
</gene>
<proteinExistence type="predicted"/>
<protein>
    <submittedName>
        <fullName evidence="3">Helix-turn-helix transcriptional regulator</fullName>
    </submittedName>
</protein>
<dbReference type="CDD" id="cd00093">
    <property type="entry name" value="HTH_XRE"/>
    <property type="match status" value="1"/>
</dbReference>
<comment type="caution">
    <text evidence="3">The sequence shown here is derived from an EMBL/GenBank/DDBJ whole genome shotgun (WGS) entry which is preliminary data.</text>
</comment>
<dbReference type="AlphaFoldDB" id="A0A934N4A6"/>
<dbReference type="SMART" id="SM00530">
    <property type="entry name" value="HTH_XRE"/>
    <property type="match status" value="1"/>
</dbReference>
<evidence type="ECO:0000259" key="2">
    <source>
        <dbReference type="PROSITE" id="PS50943"/>
    </source>
</evidence>
<organism evidence="3 4">
    <name type="scientific">Marinomonas transparens</name>
    <dbReference type="NCBI Taxonomy" id="2795388"/>
    <lineage>
        <taxon>Bacteria</taxon>
        <taxon>Pseudomonadati</taxon>
        <taxon>Pseudomonadota</taxon>
        <taxon>Gammaproteobacteria</taxon>
        <taxon>Oceanospirillales</taxon>
        <taxon>Oceanospirillaceae</taxon>
        <taxon>Marinomonas</taxon>
    </lineage>
</organism>
<dbReference type="PANTHER" id="PTHR46558">
    <property type="entry name" value="TRACRIPTIONAL REGULATORY PROTEIN-RELATED-RELATED"/>
    <property type="match status" value="1"/>
</dbReference>
<dbReference type="Proteomes" id="UP000628710">
    <property type="component" value="Unassembled WGS sequence"/>
</dbReference>
<feature type="domain" description="HTH cro/C1-type" evidence="2">
    <location>
        <begin position="7"/>
        <end position="62"/>
    </location>
</feature>
<sequence length="103" mass="11245">MALSDRLTELRKSKNIPLQVVADAMNVSKTLIHELEKGKTRNPKLATLLGLSDFYGVSLDDLVGYVGNQGKLDVVKAFVSSDSVAITHQSLGQYRSSILRLLS</sequence>
<evidence type="ECO:0000256" key="1">
    <source>
        <dbReference type="ARBA" id="ARBA00023125"/>
    </source>
</evidence>
<keyword evidence="4" id="KW-1185">Reference proteome</keyword>
<dbReference type="PANTHER" id="PTHR46558:SF11">
    <property type="entry name" value="HTH-TYPE TRANSCRIPTIONAL REGULATOR XRE"/>
    <property type="match status" value="1"/>
</dbReference>
<dbReference type="InterPro" id="IPR010982">
    <property type="entry name" value="Lambda_DNA-bd_dom_sf"/>
</dbReference>
<dbReference type="GO" id="GO:0003677">
    <property type="term" value="F:DNA binding"/>
    <property type="evidence" value="ECO:0007669"/>
    <property type="project" value="UniProtKB-KW"/>
</dbReference>